<organism evidence="1 2">
    <name type="scientific">Streptomyces evansiae</name>
    <dbReference type="NCBI Taxonomy" id="3075535"/>
    <lineage>
        <taxon>Bacteria</taxon>
        <taxon>Bacillati</taxon>
        <taxon>Actinomycetota</taxon>
        <taxon>Actinomycetes</taxon>
        <taxon>Kitasatosporales</taxon>
        <taxon>Streptomycetaceae</taxon>
        <taxon>Streptomyces</taxon>
    </lineage>
</organism>
<dbReference type="Proteomes" id="UP001183607">
    <property type="component" value="Unassembled WGS sequence"/>
</dbReference>
<evidence type="ECO:0000313" key="2">
    <source>
        <dbReference type="Proteomes" id="UP001183607"/>
    </source>
</evidence>
<protein>
    <submittedName>
        <fullName evidence="1">Uncharacterized protein</fullName>
    </submittedName>
</protein>
<name>A0ABD5E1X5_9ACTN</name>
<sequence>MTNNVDVTALPDVGTLSGRQLRGVACGWCRAPLRPGIDDVDLGHRRREDTGTAWFPRACSSRCEEGDR</sequence>
<gene>
    <name evidence="1" type="ORF">RM574_05655</name>
</gene>
<dbReference type="EMBL" id="JAVRER010000006">
    <property type="protein sequence ID" value="MDT0414971.1"/>
    <property type="molecule type" value="Genomic_DNA"/>
</dbReference>
<proteinExistence type="predicted"/>
<evidence type="ECO:0000313" key="1">
    <source>
        <dbReference type="EMBL" id="MDT0414971.1"/>
    </source>
</evidence>
<dbReference type="AlphaFoldDB" id="A0ABD5E1X5"/>
<comment type="caution">
    <text evidence="1">The sequence shown here is derived from an EMBL/GenBank/DDBJ whole genome shotgun (WGS) entry which is preliminary data.</text>
</comment>
<accession>A0ABD5E1X5</accession>
<reference evidence="2" key="1">
    <citation type="submission" date="2023-07" db="EMBL/GenBank/DDBJ databases">
        <title>30 novel species of actinomycetes from the DSMZ collection.</title>
        <authorList>
            <person name="Nouioui I."/>
        </authorList>
    </citation>
    <scope>NUCLEOTIDE SEQUENCE [LARGE SCALE GENOMIC DNA]</scope>
    <source>
        <strain evidence="2">DSM 41982</strain>
    </source>
</reference>